<dbReference type="InterPro" id="IPR001433">
    <property type="entry name" value="OxRdtase_FAD/NAD-bd"/>
</dbReference>
<dbReference type="Proteomes" id="UP000019335">
    <property type="component" value="Chromosome 18"/>
</dbReference>
<name>W7TA07_9STRA</name>
<dbReference type="PRINTS" id="PR00406">
    <property type="entry name" value="CYTB5RDTASE"/>
</dbReference>
<feature type="binding site" evidence="6">
    <location>
        <position position="156"/>
    </location>
    <ligand>
        <name>FAD</name>
        <dbReference type="ChEBI" id="CHEBI:57692"/>
    </ligand>
</feature>
<keyword evidence="5" id="KW-0560">Oxidoreductase</keyword>
<dbReference type="SUPFAM" id="SSF63380">
    <property type="entry name" value="Riboflavin synthase domain-like"/>
    <property type="match status" value="1"/>
</dbReference>
<comment type="cofactor">
    <cofactor evidence="1 6">
        <name>FAD</name>
        <dbReference type="ChEBI" id="CHEBI:57692"/>
    </cofactor>
</comment>
<keyword evidence="3 6" id="KW-0285">Flavoprotein</keyword>
<dbReference type="Pfam" id="PF00970">
    <property type="entry name" value="FAD_binding_6"/>
    <property type="match status" value="1"/>
</dbReference>
<dbReference type="CDD" id="cd06183">
    <property type="entry name" value="cyt_b5_reduct_like"/>
    <property type="match status" value="1"/>
</dbReference>
<dbReference type="OrthoDB" id="432685at2759"/>
<reference evidence="9 10" key="1">
    <citation type="journal article" date="2014" name="Mol. Plant">
        <title>Chromosome Scale Genome Assembly and Transcriptome Profiling of Nannochloropsis gaditana in Nitrogen Depletion.</title>
        <authorList>
            <person name="Corteggiani Carpinelli E."/>
            <person name="Telatin A."/>
            <person name="Vitulo N."/>
            <person name="Forcato C."/>
            <person name="D'Angelo M."/>
            <person name="Schiavon R."/>
            <person name="Vezzi A."/>
            <person name="Giacometti G.M."/>
            <person name="Morosinotto T."/>
            <person name="Valle G."/>
        </authorList>
    </citation>
    <scope>NUCLEOTIDE SEQUENCE [LARGE SCALE GENOMIC DNA]</scope>
    <source>
        <strain evidence="9 10">B-31</strain>
    </source>
</reference>
<keyword evidence="10" id="KW-1185">Reference proteome</keyword>
<dbReference type="InterPro" id="IPR017938">
    <property type="entry name" value="Riboflavin_synthase-like_b-brl"/>
</dbReference>
<dbReference type="EC" id="1.6.2.2" evidence="2"/>
<proteinExistence type="predicted"/>
<dbReference type="PANTHER" id="PTHR19370:SF171">
    <property type="entry name" value="NADH-CYTOCHROME B5 REDUCTASE 2"/>
    <property type="match status" value="1"/>
</dbReference>
<protein>
    <recommendedName>
        <fullName evidence="2">cytochrome-b5 reductase</fullName>
        <ecNumber evidence="2">1.6.2.2</ecNumber>
    </recommendedName>
</protein>
<evidence type="ECO:0000256" key="7">
    <source>
        <dbReference type="SAM" id="MobiDB-lite"/>
    </source>
</evidence>
<evidence type="ECO:0000256" key="4">
    <source>
        <dbReference type="ARBA" id="ARBA00022827"/>
    </source>
</evidence>
<comment type="caution">
    <text evidence="9">The sequence shown here is derived from an EMBL/GenBank/DDBJ whole genome shotgun (WGS) entry which is preliminary data.</text>
</comment>
<feature type="binding site" evidence="6">
    <location>
        <position position="131"/>
    </location>
    <ligand>
        <name>FAD</name>
        <dbReference type="ChEBI" id="CHEBI:57692"/>
    </ligand>
</feature>
<dbReference type="SUPFAM" id="SSF52343">
    <property type="entry name" value="Ferredoxin reductase-like, C-terminal NADP-linked domain"/>
    <property type="match status" value="1"/>
</dbReference>
<evidence type="ECO:0000256" key="5">
    <source>
        <dbReference type="ARBA" id="ARBA00023002"/>
    </source>
</evidence>
<dbReference type="InterPro" id="IPR017927">
    <property type="entry name" value="FAD-bd_FR_type"/>
</dbReference>
<evidence type="ECO:0000313" key="10">
    <source>
        <dbReference type="Proteomes" id="UP000019335"/>
    </source>
</evidence>
<feature type="binding site" evidence="6">
    <location>
        <position position="146"/>
    </location>
    <ligand>
        <name>FAD</name>
        <dbReference type="ChEBI" id="CHEBI:57692"/>
    </ligand>
</feature>
<dbReference type="PANTHER" id="PTHR19370">
    <property type="entry name" value="NADH-CYTOCHROME B5 REDUCTASE"/>
    <property type="match status" value="1"/>
</dbReference>
<accession>W7TA07</accession>
<dbReference type="AlphaFoldDB" id="W7TA07"/>
<feature type="binding site" evidence="6">
    <location>
        <position position="198"/>
    </location>
    <ligand>
        <name>FAD</name>
        <dbReference type="ChEBI" id="CHEBI:57692"/>
    </ligand>
</feature>
<feature type="domain" description="FAD-binding FR-type" evidence="8">
    <location>
        <begin position="73"/>
        <end position="181"/>
    </location>
</feature>
<evidence type="ECO:0000256" key="2">
    <source>
        <dbReference type="ARBA" id="ARBA00012011"/>
    </source>
</evidence>
<feature type="non-terminal residue" evidence="9">
    <location>
        <position position="292"/>
    </location>
</feature>
<dbReference type="Gene3D" id="3.40.50.80">
    <property type="entry name" value="Nucleotide-binding domain of ferredoxin-NADP reductase (FNR) module"/>
    <property type="match status" value="1"/>
</dbReference>
<dbReference type="EMBL" id="AZIL01001797">
    <property type="protein sequence ID" value="EWM23202.1"/>
    <property type="molecule type" value="Genomic_DNA"/>
</dbReference>
<dbReference type="GO" id="GO:0090524">
    <property type="term" value="F:cytochrome-b5 reductase activity, acting on NADH"/>
    <property type="evidence" value="ECO:0007669"/>
    <property type="project" value="UniProtKB-EC"/>
</dbReference>
<gene>
    <name evidence="9" type="ORF">Naga_101434g2</name>
</gene>
<organism evidence="9 10">
    <name type="scientific">Nannochloropsis gaditana</name>
    <dbReference type="NCBI Taxonomy" id="72520"/>
    <lineage>
        <taxon>Eukaryota</taxon>
        <taxon>Sar</taxon>
        <taxon>Stramenopiles</taxon>
        <taxon>Ochrophyta</taxon>
        <taxon>Eustigmatophyceae</taxon>
        <taxon>Eustigmatales</taxon>
        <taxon>Monodopsidaceae</taxon>
        <taxon>Nannochloropsis</taxon>
    </lineage>
</organism>
<evidence type="ECO:0000313" key="9">
    <source>
        <dbReference type="EMBL" id="EWM23202.1"/>
    </source>
</evidence>
<feature type="compositionally biased region" description="Low complexity" evidence="7">
    <location>
        <begin position="36"/>
        <end position="57"/>
    </location>
</feature>
<evidence type="ECO:0000256" key="3">
    <source>
        <dbReference type="ARBA" id="ARBA00022630"/>
    </source>
</evidence>
<feature type="region of interest" description="Disordered" evidence="7">
    <location>
        <begin position="33"/>
        <end position="70"/>
    </location>
</feature>
<keyword evidence="4 6" id="KW-0274">FAD</keyword>
<evidence type="ECO:0000256" key="1">
    <source>
        <dbReference type="ARBA" id="ARBA00001974"/>
    </source>
</evidence>
<evidence type="ECO:0000256" key="6">
    <source>
        <dbReference type="PIRSR" id="PIRSR601834-1"/>
    </source>
</evidence>
<dbReference type="InterPro" id="IPR001834">
    <property type="entry name" value="CBR-like"/>
</dbReference>
<dbReference type="InterPro" id="IPR008333">
    <property type="entry name" value="Cbr1-like_FAD-bd_dom"/>
</dbReference>
<dbReference type="PROSITE" id="PS51384">
    <property type="entry name" value="FAD_FR"/>
    <property type="match status" value="1"/>
</dbReference>
<dbReference type="Gene3D" id="2.40.30.10">
    <property type="entry name" value="Translation factors"/>
    <property type="match status" value="1"/>
</dbReference>
<feature type="binding site" evidence="6">
    <location>
        <position position="148"/>
    </location>
    <ligand>
        <name>FAD</name>
        <dbReference type="ChEBI" id="CHEBI:57692"/>
    </ligand>
</feature>
<dbReference type="InterPro" id="IPR039261">
    <property type="entry name" value="FNR_nucleotide-bd"/>
</dbReference>
<feature type="binding site" evidence="6">
    <location>
        <position position="130"/>
    </location>
    <ligand>
        <name>FAD</name>
        <dbReference type="ChEBI" id="CHEBI:57692"/>
    </ligand>
</feature>
<feature type="binding site" evidence="6">
    <location>
        <position position="129"/>
    </location>
    <ligand>
        <name>FAD</name>
        <dbReference type="ChEBI" id="CHEBI:57692"/>
    </ligand>
</feature>
<sequence>MNHTAHRRLHRLAACCQSLRGSHCQGADFFKGRSLSTGSKSSTDDITISKTTQTKDPLSPPPTPAASFPFSPNEWRRFPLVASADHTHDTKTMDVALPSPSTHPNLPVASCVLLALDSSSPTSPSPLSRPYTPISSPTAPGRLSFLIKAYRDGALSPRLHALQAGKDGVWIKGPFLKFKYSKNQFKSILMLAAGTGITPMVQCLHAIFSDPEDHTSVTLLVANRSPEDVLLLDWLDSLLAQHPGRLEVRHYLERLPSPPPSRHGPSWHAGFIDEGALRAAGAGREGGREGGR</sequence>
<evidence type="ECO:0000259" key="8">
    <source>
        <dbReference type="PROSITE" id="PS51384"/>
    </source>
</evidence>
<dbReference type="Pfam" id="PF00175">
    <property type="entry name" value="NAD_binding_1"/>
    <property type="match status" value="1"/>
</dbReference>